<organism evidence="10 11">
    <name type="scientific">Rugosimonospora acidiphila</name>
    <dbReference type="NCBI Taxonomy" id="556531"/>
    <lineage>
        <taxon>Bacteria</taxon>
        <taxon>Bacillati</taxon>
        <taxon>Actinomycetota</taxon>
        <taxon>Actinomycetes</taxon>
        <taxon>Micromonosporales</taxon>
        <taxon>Micromonosporaceae</taxon>
        <taxon>Rugosimonospora</taxon>
    </lineage>
</organism>
<sequence length="342" mass="35722">MTNIALPRRFRLPTWGLTLGVALIAELVYFSLTTRQFAGHGNGILILTEQFVPIGILALGAGVVILTGNIDLSAGATASLSAIVVGTELKHGTGMGLAIVIALATGVGFGLFNGLVVSLLGIDSLLVTLATQFIATSLATSIGGESPPYGFSDIFQRLGTGLVGPIPSALVLFLVLAILTALLVTRTGFGRALTMIGYSRSASDYAGIRTYRTLVLSFGLSGLFSGIAGLVLAAYYNSARDDIGTTLLLPAITCVVLGGVDIFGGKGRMAEVIVAVFFLGFLSQGLLISGRSSLTVTMITGILLIIALVVKLTLERRTGESMGSALRRLLSQRGFRRPMRQR</sequence>
<feature type="transmembrane region" description="Helical" evidence="9">
    <location>
        <begin position="294"/>
        <end position="314"/>
    </location>
</feature>
<proteinExistence type="predicted"/>
<evidence type="ECO:0000256" key="8">
    <source>
        <dbReference type="ARBA" id="ARBA00039381"/>
    </source>
</evidence>
<evidence type="ECO:0000313" key="11">
    <source>
        <dbReference type="Proteomes" id="UP001501570"/>
    </source>
</evidence>
<keyword evidence="11" id="KW-1185">Reference proteome</keyword>
<dbReference type="EMBL" id="BAABJQ010000044">
    <property type="protein sequence ID" value="GAA5200574.1"/>
    <property type="molecule type" value="Genomic_DNA"/>
</dbReference>
<dbReference type="InterPro" id="IPR001851">
    <property type="entry name" value="ABC_transp_permease"/>
</dbReference>
<keyword evidence="7 9" id="KW-0472">Membrane</keyword>
<name>A0ABP9SSP6_9ACTN</name>
<keyword evidence="2" id="KW-0813">Transport</keyword>
<evidence type="ECO:0000256" key="2">
    <source>
        <dbReference type="ARBA" id="ARBA00022448"/>
    </source>
</evidence>
<feature type="transmembrane region" description="Helical" evidence="9">
    <location>
        <begin position="214"/>
        <end position="237"/>
    </location>
</feature>
<dbReference type="RefSeq" id="WP_345638563.1">
    <property type="nucleotide sequence ID" value="NZ_BAABJQ010000044.1"/>
</dbReference>
<evidence type="ECO:0000256" key="4">
    <source>
        <dbReference type="ARBA" id="ARBA00022519"/>
    </source>
</evidence>
<comment type="caution">
    <text evidence="10">The sequence shown here is derived from an EMBL/GenBank/DDBJ whole genome shotgun (WGS) entry which is preliminary data.</text>
</comment>
<dbReference type="Pfam" id="PF02653">
    <property type="entry name" value="BPD_transp_2"/>
    <property type="match status" value="1"/>
</dbReference>
<feature type="transmembrane region" description="Helical" evidence="9">
    <location>
        <begin position="97"/>
        <end position="122"/>
    </location>
</feature>
<accession>A0ABP9SSP6</accession>
<reference evidence="11" key="1">
    <citation type="journal article" date="2019" name="Int. J. Syst. Evol. Microbiol.">
        <title>The Global Catalogue of Microorganisms (GCM) 10K type strain sequencing project: providing services to taxonomists for standard genome sequencing and annotation.</title>
        <authorList>
            <consortium name="The Broad Institute Genomics Platform"/>
            <consortium name="The Broad Institute Genome Sequencing Center for Infectious Disease"/>
            <person name="Wu L."/>
            <person name="Ma J."/>
        </authorList>
    </citation>
    <scope>NUCLEOTIDE SEQUENCE [LARGE SCALE GENOMIC DNA]</scope>
    <source>
        <strain evidence="11">JCM 18304</strain>
    </source>
</reference>
<feature type="transmembrane region" description="Helical" evidence="9">
    <location>
        <begin position="12"/>
        <end position="32"/>
    </location>
</feature>
<dbReference type="PANTHER" id="PTHR32196:SF71">
    <property type="entry name" value="AUTOINDUCER 2 IMPORT SYSTEM PERMEASE PROTEIN LSRD"/>
    <property type="match status" value="1"/>
</dbReference>
<evidence type="ECO:0000256" key="5">
    <source>
        <dbReference type="ARBA" id="ARBA00022692"/>
    </source>
</evidence>
<feature type="transmembrane region" description="Helical" evidence="9">
    <location>
        <begin position="270"/>
        <end position="288"/>
    </location>
</feature>
<keyword evidence="6 9" id="KW-1133">Transmembrane helix</keyword>
<comment type="subcellular location">
    <subcellularLocation>
        <location evidence="1">Cell membrane</location>
        <topology evidence="1">Multi-pass membrane protein</topology>
    </subcellularLocation>
</comment>
<keyword evidence="4" id="KW-0997">Cell inner membrane</keyword>
<dbReference type="CDD" id="cd06579">
    <property type="entry name" value="TM_PBP1_transp_AraH_like"/>
    <property type="match status" value="1"/>
</dbReference>
<evidence type="ECO:0000313" key="10">
    <source>
        <dbReference type="EMBL" id="GAA5200574.1"/>
    </source>
</evidence>
<evidence type="ECO:0000256" key="1">
    <source>
        <dbReference type="ARBA" id="ARBA00004651"/>
    </source>
</evidence>
<feature type="transmembrane region" description="Helical" evidence="9">
    <location>
        <begin position="243"/>
        <end position="263"/>
    </location>
</feature>
<evidence type="ECO:0000256" key="6">
    <source>
        <dbReference type="ARBA" id="ARBA00022989"/>
    </source>
</evidence>
<evidence type="ECO:0000256" key="3">
    <source>
        <dbReference type="ARBA" id="ARBA00022475"/>
    </source>
</evidence>
<keyword evidence="5 9" id="KW-0812">Transmembrane</keyword>
<dbReference type="PANTHER" id="PTHR32196">
    <property type="entry name" value="ABC TRANSPORTER PERMEASE PROTEIN YPHD-RELATED-RELATED"/>
    <property type="match status" value="1"/>
</dbReference>
<keyword evidence="3" id="KW-1003">Cell membrane</keyword>
<feature type="transmembrane region" description="Helical" evidence="9">
    <location>
        <begin position="52"/>
        <end position="85"/>
    </location>
</feature>
<dbReference type="Proteomes" id="UP001501570">
    <property type="component" value="Unassembled WGS sequence"/>
</dbReference>
<feature type="transmembrane region" description="Helical" evidence="9">
    <location>
        <begin position="169"/>
        <end position="193"/>
    </location>
</feature>
<gene>
    <name evidence="10" type="ORF">GCM10023322_78730</name>
</gene>
<protein>
    <recommendedName>
        <fullName evidence="8">Autoinducer 2 import system permease protein LsrD</fullName>
    </recommendedName>
</protein>
<evidence type="ECO:0000256" key="9">
    <source>
        <dbReference type="SAM" id="Phobius"/>
    </source>
</evidence>
<evidence type="ECO:0000256" key="7">
    <source>
        <dbReference type="ARBA" id="ARBA00023136"/>
    </source>
</evidence>